<organism evidence="1 2">
    <name type="scientific">Antrodiella citrinella</name>
    <dbReference type="NCBI Taxonomy" id="2447956"/>
    <lineage>
        <taxon>Eukaryota</taxon>
        <taxon>Fungi</taxon>
        <taxon>Dikarya</taxon>
        <taxon>Basidiomycota</taxon>
        <taxon>Agaricomycotina</taxon>
        <taxon>Agaricomycetes</taxon>
        <taxon>Polyporales</taxon>
        <taxon>Steccherinaceae</taxon>
        <taxon>Antrodiella</taxon>
    </lineage>
</organism>
<evidence type="ECO:0000313" key="1">
    <source>
        <dbReference type="EMBL" id="THH33952.1"/>
    </source>
</evidence>
<comment type="caution">
    <text evidence="1">The sequence shown here is derived from an EMBL/GenBank/DDBJ whole genome shotgun (WGS) entry which is preliminary data.</text>
</comment>
<gene>
    <name evidence="1" type="ORF">EUX98_g220</name>
</gene>
<protein>
    <submittedName>
        <fullName evidence="1">Uncharacterized protein</fullName>
    </submittedName>
</protein>
<keyword evidence="2" id="KW-1185">Reference proteome</keyword>
<proteinExistence type="predicted"/>
<sequence>MHRALTHGSARALVQPPTRFRAISYRDPTTAATLPVASDDLTCVDWQRVALQESMRVVEWIRYMHQHEHKAVLKLLEALRPAINYGEQRTPQWRNLAITGLPVVLVEILTEDGMFSTTPGAFKDIKYSIAIMSMLALCFRIVVTFDAPQDPNDGDWIFGCLQKRDQLFHTLWNVHYLCRTRRSTIPPDVGMPDLLEHFPFPAHIVVSHMVLLSTETSQRIPLSAHAAHFLLYYWVYTPDASERTSVISQVYAMMKKDMAESIPVFVQQFIAACTAEKSNHLIRFLNEIVPYARGHRTAGGGSAYQYLYVLTALLRYGAETFARIAVSPDYKSVELTQFLIVQCHWQLCCKEGSRDNAEAWKLIFGMLECIE</sequence>
<dbReference type="AlphaFoldDB" id="A0A4S4N4H2"/>
<dbReference type="Proteomes" id="UP000308730">
    <property type="component" value="Unassembled WGS sequence"/>
</dbReference>
<reference evidence="1 2" key="1">
    <citation type="submission" date="2019-02" db="EMBL/GenBank/DDBJ databases">
        <title>Genome sequencing of the rare red list fungi Antrodiella citrinella (Flaviporus citrinellus).</title>
        <authorList>
            <person name="Buettner E."/>
            <person name="Kellner H."/>
        </authorList>
    </citation>
    <scope>NUCLEOTIDE SEQUENCE [LARGE SCALE GENOMIC DNA]</scope>
    <source>
        <strain evidence="1 2">DSM 108506</strain>
    </source>
</reference>
<dbReference type="OrthoDB" id="10677238at2759"/>
<dbReference type="EMBL" id="SGPM01000002">
    <property type="protein sequence ID" value="THH33952.1"/>
    <property type="molecule type" value="Genomic_DNA"/>
</dbReference>
<name>A0A4S4N4H2_9APHY</name>
<evidence type="ECO:0000313" key="2">
    <source>
        <dbReference type="Proteomes" id="UP000308730"/>
    </source>
</evidence>
<accession>A0A4S4N4H2</accession>